<dbReference type="GO" id="GO:0005634">
    <property type="term" value="C:nucleus"/>
    <property type="evidence" value="ECO:0007669"/>
    <property type="project" value="TreeGrafter"/>
</dbReference>
<dbReference type="EMBL" id="JAGPXD010000004">
    <property type="protein sequence ID" value="KAH7359381.1"/>
    <property type="molecule type" value="Genomic_DNA"/>
</dbReference>
<dbReference type="InterPro" id="IPR050869">
    <property type="entry name" value="H3K4_H4K5_MeTrfase"/>
</dbReference>
<gene>
    <name evidence="7" type="ORF">B0T11DRAFT_356064</name>
</gene>
<dbReference type="Gene3D" id="2.170.270.10">
    <property type="entry name" value="SET domain"/>
    <property type="match status" value="1"/>
</dbReference>
<feature type="domain" description="SET" evidence="5">
    <location>
        <begin position="1"/>
        <end position="246"/>
    </location>
</feature>
<comment type="caution">
    <text evidence="7">The sequence shown here is derived from an EMBL/GenBank/DDBJ whole genome shotgun (WGS) entry which is preliminary data.</text>
</comment>
<keyword evidence="2 4" id="KW-0863">Zinc-finger</keyword>
<reference evidence="7" key="1">
    <citation type="journal article" date="2021" name="Nat. Commun.">
        <title>Genetic determinants of endophytism in the Arabidopsis root mycobiome.</title>
        <authorList>
            <person name="Mesny F."/>
            <person name="Miyauchi S."/>
            <person name="Thiergart T."/>
            <person name="Pickel B."/>
            <person name="Atanasova L."/>
            <person name="Karlsson M."/>
            <person name="Huettel B."/>
            <person name="Barry K.W."/>
            <person name="Haridas S."/>
            <person name="Chen C."/>
            <person name="Bauer D."/>
            <person name="Andreopoulos W."/>
            <person name="Pangilinan J."/>
            <person name="LaButti K."/>
            <person name="Riley R."/>
            <person name="Lipzen A."/>
            <person name="Clum A."/>
            <person name="Drula E."/>
            <person name="Henrissat B."/>
            <person name="Kohler A."/>
            <person name="Grigoriev I.V."/>
            <person name="Martin F.M."/>
            <person name="Hacquard S."/>
        </authorList>
    </citation>
    <scope>NUCLEOTIDE SEQUENCE</scope>
    <source>
        <strain evidence="7">MPI-CAGE-AT-0016</strain>
    </source>
</reference>
<dbReference type="InterPro" id="IPR001214">
    <property type="entry name" value="SET_dom"/>
</dbReference>
<dbReference type="GO" id="GO:0008270">
    <property type="term" value="F:zinc ion binding"/>
    <property type="evidence" value="ECO:0007669"/>
    <property type="project" value="UniProtKB-KW"/>
</dbReference>
<dbReference type="InterPro" id="IPR046341">
    <property type="entry name" value="SET_dom_sf"/>
</dbReference>
<keyword evidence="1" id="KW-0479">Metal-binding</keyword>
<dbReference type="Proteomes" id="UP000813385">
    <property type="component" value="Unassembled WGS sequence"/>
</dbReference>
<evidence type="ECO:0000259" key="6">
    <source>
        <dbReference type="PROSITE" id="PS50865"/>
    </source>
</evidence>
<evidence type="ECO:0000256" key="1">
    <source>
        <dbReference type="ARBA" id="ARBA00022723"/>
    </source>
</evidence>
<organism evidence="7 8">
    <name type="scientific">Plectosphaerella cucumerina</name>
    <dbReference type="NCBI Taxonomy" id="40658"/>
    <lineage>
        <taxon>Eukaryota</taxon>
        <taxon>Fungi</taxon>
        <taxon>Dikarya</taxon>
        <taxon>Ascomycota</taxon>
        <taxon>Pezizomycotina</taxon>
        <taxon>Sordariomycetes</taxon>
        <taxon>Hypocreomycetidae</taxon>
        <taxon>Glomerellales</taxon>
        <taxon>Plectosphaerellaceae</taxon>
        <taxon>Plectosphaerella</taxon>
    </lineage>
</organism>
<accession>A0A8K0TAR8</accession>
<dbReference type="PANTHER" id="PTHR12197:SF251">
    <property type="entry name" value="EG:BACR7C10.4 PROTEIN"/>
    <property type="match status" value="1"/>
</dbReference>
<protein>
    <recommendedName>
        <fullName evidence="9">Suppressor of anucleate metulae protein B</fullName>
    </recommendedName>
</protein>
<evidence type="ECO:0008006" key="9">
    <source>
        <dbReference type="Google" id="ProtNLM"/>
    </source>
</evidence>
<evidence type="ECO:0000313" key="7">
    <source>
        <dbReference type="EMBL" id="KAH7359381.1"/>
    </source>
</evidence>
<keyword evidence="8" id="KW-1185">Reference proteome</keyword>
<dbReference type="OrthoDB" id="265717at2759"/>
<keyword evidence="3" id="KW-0862">Zinc</keyword>
<dbReference type="AlphaFoldDB" id="A0A8K0TAR8"/>
<evidence type="ECO:0000256" key="3">
    <source>
        <dbReference type="ARBA" id="ARBA00022833"/>
    </source>
</evidence>
<sequence>MSSYKVSPSPRGRALFASQAITPGTLIDTFTDQIPARALVLPAAPSRSTTCAHCLSSSPSLKRCTACRSLAYCSPSCQKADWKAAHKQECPVLVRAAASVGKDAPDGAPVPTAVRAVIRILLAPAAYGGLETELNGHFEKFEEERGLKWADLELQARVLMGWLPPMPEGEEATKRRVMNILCKIQTNAFSRSEAETGQDGIFMHPTLAMVNHSCVPNAVVAFTGRKAFLRALRSIKSGEEIEISYIDCTEPLAQRRKDLAHYHFTCTCPRCEGDLDNYAVAALVPGVRRLQDMSLVPGLDPSKPREPPKAAEDGAALDKIKQLLPPSGTGSYSPTERRRQLSRAYRASEALRCQDRWANEPNGHFLAEAISYYVGLDNFEAALAVSSLAATESDPFKYPEPFHPLRLHGCMKLVKSLSNTAPRRGALAAFAKRVLTTAGHPQEPLEVLAHLDQLSLCQMILFLIHLYAPMGHSKEWQVYREALEMLEELQSLPGREQENGVIRSWVENPADPRMQEFCRYGLVTPVAALAAVGKATLEADFSTEAGL</sequence>
<evidence type="ECO:0000259" key="5">
    <source>
        <dbReference type="PROSITE" id="PS50280"/>
    </source>
</evidence>
<dbReference type="Gene3D" id="1.10.220.160">
    <property type="match status" value="1"/>
</dbReference>
<name>A0A8K0TAR8_9PEZI</name>
<dbReference type="PROSITE" id="PS50865">
    <property type="entry name" value="ZF_MYND_2"/>
    <property type="match status" value="1"/>
</dbReference>
<evidence type="ECO:0000256" key="2">
    <source>
        <dbReference type="ARBA" id="ARBA00022771"/>
    </source>
</evidence>
<dbReference type="PROSITE" id="PS50280">
    <property type="entry name" value="SET"/>
    <property type="match status" value="1"/>
</dbReference>
<evidence type="ECO:0000313" key="8">
    <source>
        <dbReference type="Proteomes" id="UP000813385"/>
    </source>
</evidence>
<dbReference type="InterPro" id="IPR002893">
    <property type="entry name" value="Znf_MYND"/>
</dbReference>
<dbReference type="Pfam" id="PF00856">
    <property type="entry name" value="SET"/>
    <property type="match status" value="1"/>
</dbReference>
<feature type="domain" description="MYND-type" evidence="6">
    <location>
        <begin position="51"/>
        <end position="90"/>
    </location>
</feature>
<evidence type="ECO:0000256" key="4">
    <source>
        <dbReference type="PROSITE-ProRule" id="PRU00134"/>
    </source>
</evidence>
<dbReference type="SUPFAM" id="SSF82199">
    <property type="entry name" value="SET domain"/>
    <property type="match status" value="1"/>
</dbReference>
<dbReference type="Gene3D" id="6.10.140.2220">
    <property type="match status" value="1"/>
</dbReference>
<dbReference type="PANTHER" id="PTHR12197">
    <property type="entry name" value="HISTONE-LYSINE N-METHYLTRANSFERASE SMYD"/>
    <property type="match status" value="1"/>
</dbReference>
<dbReference type="PROSITE" id="PS01360">
    <property type="entry name" value="ZF_MYND_1"/>
    <property type="match status" value="1"/>
</dbReference>
<proteinExistence type="predicted"/>
<dbReference type="Pfam" id="PF01753">
    <property type="entry name" value="zf-MYND"/>
    <property type="match status" value="1"/>
</dbReference>